<feature type="non-terminal residue" evidence="2">
    <location>
        <position position="1"/>
    </location>
</feature>
<name>A0A382KFD0_9ZZZZ</name>
<feature type="compositionally biased region" description="Polar residues" evidence="1">
    <location>
        <begin position="21"/>
        <end position="46"/>
    </location>
</feature>
<protein>
    <submittedName>
        <fullName evidence="2">Uncharacterized protein</fullName>
    </submittedName>
</protein>
<evidence type="ECO:0000313" key="2">
    <source>
        <dbReference type="EMBL" id="SVC23230.1"/>
    </source>
</evidence>
<organism evidence="2">
    <name type="scientific">marine metagenome</name>
    <dbReference type="NCBI Taxonomy" id="408172"/>
    <lineage>
        <taxon>unclassified sequences</taxon>
        <taxon>metagenomes</taxon>
        <taxon>ecological metagenomes</taxon>
    </lineage>
</organism>
<feature type="compositionally biased region" description="Polar residues" evidence="1">
    <location>
        <begin position="1"/>
        <end position="10"/>
    </location>
</feature>
<proteinExistence type="predicted"/>
<feature type="region of interest" description="Disordered" evidence="1">
    <location>
        <begin position="1"/>
        <end position="46"/>
    </location>
</feature>
<sequence>RCGESRSGSRPRTAERPRSAEMNSSVGRRWRSTQTPARFSASTSTT</sequence>
<gene>
    <name evidence="2" type="ORF">METZ01_LOCUS276084</name>
</gene>
<dbReference type="EMBL" id="UINC01080363">
    <property type="protein sequence ID" value="SVC23230.1"/>
    <property type="molecule type" value="Genomic_DNA"/>
</dbReference>
<accession>A0A382KFD0</accession>
<feature type="non-terminal residue" evidence="2">
    <location>
        <position position="46"/>
    </location>
</feature>
<evidence type="ECO:0000256" key="1">
    <source>
        <dbReference type="SAM" id="MobiDB-lite"/>
    </source>
</evidence>
<dbReference type="AlphaFoldDB" id="A0A382KFD0"/>
<reference evidence="2" key="1">
    <citation type="submission" date="2018-05" db="EMBL/GenBank/DDBJ databases">
        <authorList>
            <person name="Lanie J.A."/>
            <person name="Ng W.-L."/>
            <person name="Kazmierczak K.M."/>
            <person name="Andrzejewski T.M."/>
            <person name="Davidsen T.M."/>
            <person name="Wayne K.J."/>
            <person name="Tettelin H."/>
            <person name="Glass J.I."/>
            <person name="Rusch D."/>
            <person name="Podicherti R."/>
            <person name="Tsui H.-C.T."/>
            <person name="Winkler M.E."/>
        </authorList>
    </citation>
    <scope>NUCLEOTIDE SEQUENCE</scope>
</reference>